<gene>
    <name evidence="2" type="ORF">SCFA_430009</name>
</gene>
<evidence type="ECO:0000256" key="1">
    <source>
        <dbReference type="SAM" id="Phobius"/>
    </source>
</evidence>
<reference evidence="2" key="1">
    <citation type="submission" date="2019-03" db="EMBL/GenBank/DDBJ databases">
        <authorList>
            <person name="Hao L."/>
        </authorList>
    </citation>
    <scope>NUCLEOTIDE SEQUENCE</scope>
</reference>
<keyword evidence="1" id="KW-0472">Membrane</keyword>
<dbReference type="AlphaFoldDB" id="A0A485MBI1"/>
<evidence type="ECO:0000313" key="2">
    <source>
        <dbReference type="EMBL" id="VFU18332.1"/>
    </source>
</evidence>
<keyword evidence="1" id="KW-1133">Transmembrane helix</keyword>
<accession>A0A485MBI1</accession>
<dbReference type="EMBL" id="CAADRN010000343">
    <property type="protein sequence ID" value="VFU18332.1"/>
    <property type="molecule type" value="Genomic_DNA"/>
</dbReference>
<organism evidence="2">
    <name type="scientific">anaerobic digester metagenome</name>
    <dbReference type="NCBI Taxonomy" id="1263854"/>
    <lineage>
        <taxon>unclassified sequences</taxon>
        <taxon>metagenomes</taxon>
        <taxon>ecological metagenomes</taxon>
    </lineage>
</organism>
<sequence length="81" mass="9160">MIKLSMIPYRPHGADLKVYVLVILQNNLASVNQKGESLFVLKLFYYELSLVYCVHSYLLISVNFILSVKGILTKKGPGFPL</sequence>
<keyword evidence="1" id="KW-0812">Transmembrane</keyword>
<name>A0A485MBI1_9ZZZZ</name>
<proteinExistence type="predicted"/>
<feature type="transmembrane region" description="Helical" evidence="1">
    <location>
        <begin position="43"/>
        <end position="66"/>
    </location>
</feature>
<protein>
    <submittedName>
        <fullName evidence="2">Uncharacterized protein</fullName>
    </submittedName>
</protein>